<evidence type="ECO:0000313" key="3">
    <source>
        <dbReference type="Proteomes" id="UP001248134"/>
    </source>
</evidence>
<protein>
    <recommendedName>
        <fullName evidence="1">FAD-binding 8 domain-containing protein</fullName>
    </recommendedName>
</protein>
<gene>
    <name evidence="2" type="ORF">FOS08_03310</name>
</gene>
<dbReference type="Proteomes" id="UP001248134">
    <property type="component" value="Unassembled WGS sequence"/>
</dbReference>
<sequence length="40" mass="4806">MWHLYFFFSVHPFTITSISKDDCLASFVCSHCYWPLLFQS</sequence>
<dbReference type="AlphaFoldDB" id="A0AAJ1YX62"/>
<evidence type="ECO:0000313" key="2">
    <source>
        <dbReference type="EMBL" id="MDR4325006.1"/>
    </source>
</evidence>
<feature type="domain" description="FAD-binding 8" evidence="1">
    <location>
        <begin position="6"/>
        <end position="29"/>
    </location>
</feature>
<proteinExistence type="predicted"/>
<dbReference type="Pfam" id="PF08022">
    <property type="entry name" value="FAD_binding_8"/>
    <property type="match status" value="1"/>
</dbReference>
<comment type="caution">
    <text evidence="2">The sequence shown here is derived from an EMBL/GenBank/DDBJ whole genome shotgun (WGS) entry which is preliminary data.</text>
</comment>
<name>A0AAJ1YX62_9BACI</name>
<dbReference type="GO" id="GO:0016491">
    <property type="term" value="F:oxidoreductase activity"/>
    <property type="evidence" value="ECO:0007669"/>
    <property type="project" value="InterPro"/>
</dbReference>
<reference evidence="2" key="1">
    <citation type="submission" date="2019-07" db="EMBL/GenBank/DDBJ databases">
        <title>Phylogenomic Reclassification of ATCC Bacillus Strains and Various Taxa within the Genus Bacillus.</title>
        <authorList>
            <person name="Riojas M.A."/>
            <person name="Frank A.M."/>
            <person name="Fenn S.L."/>
            <person name="King S.P."/>
            <person name="Brower S.M."/>
            <person name="Hazbon M.H."/>
        </authorList>
    </citation>
    <scope>NUCLEOTIDE SEQUENCE</scope>
    <source>
        <strain evidence="2">NR-12239</strain>
    </source>
</reference>
<dbReference type="EMBL" id="VLYX01000002">
    <property type="protein sequence ID" value="MDR4325006.1"/>
    <property type="molecule type" value="Genomic_DNA"/>
</dbReference>
<accession>A0AAJ1YX62</accession>
<organism evidence="2 3">
    <name type="scientific">Bacillus pseudomycoides</name>
    <dbReference type="NCBI Taxonomy" id="64104"/>
    <lineage>
        <taxon>Bacteria</taxon>
        <taxon>Bacillati</taxon>
        <taxon>Bacillota</taxon>
        <taxon>Bacilli</taxon>
        <taxon>Bacillales</taxon>
        <taxon>Bacillaceae</taxon>
        <taxon>Bacillus</taxon>
        <taxon>Bacillus cereus group</taxon>
    </lineage>
</organism>
<evidence type="ECO:0000259" key="1">
    <source>
        <dbReference type="Pfam" id="PF08022"/>
    </source>
</evidence>
<dbReference type="InterPro" id="IPR013112">
    <property type="entry name" value="FAD-bd_8"/>
</dbReference>